<gene>
    <name evidence="1" type="ORF">KV110_33345</name>
</gene>
<proteinExistence type="predicted"/>
<evidence type="ECO:0008006" key="3">
    <source>
        <dbReference type="Google" id="ProtNLM"/>
    </source>
</evidence>
<dbReference type="EMBL" id="CP078145">
    <property type="protein sequence ID" value="QXN90259.1"/>
    <property type="molecule type" value="Genomic_DNA"/>
</dbReference>
<dbReference type="RefSeq" id="WP_218471131.1">
    <property type="nucleotide sequence ID" value="NZ_BAABJN010000006.1"/>
</dbReference>
<keyword evidence="2" id="KW-1185">Reference proteome</keyword>
<name>A0ABX8RMZ4_NOCIO</name>
<accession>A0ABX8RMZ4</accession>
<evidence type="ECO:0000313" key="2">
    <source>
        <dbReference type="Proteomes" id="UP000694257"/>
    </source>
</evidence>
<sequence length="266" mass="29266">MVAPKRHAVEAFAGDLRRLVSSASANGGDVARIVKRTAGRAPSRSTIYQALGGKHFPEPGTLTAIVDACRIAALENKAGGDGGRFDRQLWLNRRHRIAIGVDTEDSSDAGTSSGSTDSKGYSWEVFHDGMSVWVGTGALGKPDSHLIKLHIHRDTFFSYEELALAIYSEQFFEVPGEYELARLRAILDGKPEPKPVSVLRVVVRDAKGVTLRALQAEFTYKPVTDEQLVAFAKDQQRENDLERRALDRKVQRYAQFIGDDDADGLP</sequence>
<reference evidence="1 2" key="1">
    <citation type="submission" date="2021-07" db="EMBL/GenBank/DDBJ databases">
        <title>Whole Genome Sequence of Nocardia Iowensis.</title>
        <authorList>
            <person name="Lamm A."/>
            <person name="Collins-Fairclough A.M."/>
            <person name="Bunk B."/>
            <person name="Sproer C."/>
        </authorList>
    </citation>
    <scope>NUCLEOTIDE SEQUENCE [LARGE SCALE GENOMIC DNA]</scope>
    <source>
        <strain evidence="1 2">NRRL 5646</strain>
    </source>
</reference>
<evidence type="ECO:0000313" key="1">
    <source>
        <dbReference type="EMBL" id="QXN90259.1"/>
    </source>
</evidence>
<protein>
    <recommendedName>
        <fullName evidence="3">XRE family transcriptional regulator</fullName>
    </recommendedName>
</protein>
<dbReference type="Proteomes" id="UP000694257">
    <property type="component" value="Chromosome"/>
</dbReference>
<organism evidence="1 2">
    <name type="scientific">Nocardia iowensis</name>
    <dbReference type="NCBI Taxonomy" id="204891"/>
    <lineage>
        <taxon>Bacteria</taxon>
        <taxon>Bacillati</taxon>
        <taxon>Actinomycetota</taxon>
        <taxon>Actinomycetes</taxon>
        <taxon>Mycobacteriales</taxon>
        <taxon>Nocardiaceae</taxon>
        <taxon>Nocardia</taxon>
    </lineage>
</organism>